<organism evidence="5 6">
    <name type="scientific">Basidiobolus ranarum</name>
    <dbReference type="NCBI Taxonomy" id="34480"/>
    <lineage>
        <taxon>Eukaryota</taxon>
        <taxon>Fungi</taxon>
        <taxon>Fungi incertae sedis</taxon>
        <taxon>Zoopagomycota</taxon>
        <taxon>Entomophthoromycotina</taxon>
        <taxon>Basidiobolomycetes</taxon>
        <taxon>Basidiobolales</taxon>
        <taxon>Basidiobolaceae</taxon>
        <taxon>Basidiobolus</taxon>
    </lineage>
</organism>
<feature type="compositionally biased region" description="Basic and acidic residues" evidence="3">
    <location>
        <begin position="8"/>
        <end position="17"/>
    </location>
</feature>
<dbReference type="PANTHER" id="PTHR23138">
    <property type="entry name" value="RAN BINDING PROTEIN"/>
    <property type="match status" value="1"/>
</dbReference>
<evidence type="ECO:0000256" key="1">
    <source>
        <dbReference type="ARBA" id="ARBA00004123"/>
    </source>
</evidence>
<sequence>MSSVEQNPNKELEKEENVVSEELNSEIETQEKSVGVTSRKRERSEEVEEEASVPSKKSRETSTEIEEDTAQPKTVVEEEITLEDNSTKTVDKVTKEEESVLPNDESLVPQTTDSESLQKEVEKSNEDTKVDNPETNGDAPKSIFGSKFSGFSFGGTPAAGTSIFSSSEDKPASFESLLMSGSSALDADESKENGAASNEIGQGAIPKMDLQKVEVTTGEEGEDTLFQVRAKLFVMDAETKGWKERGIGSLKLNVKHNDKKSARLSEKYSLQFIMLLPHSLTFQMVDSYEN</sequence>
<feature type="domain" description="RanBD1" evidence="4">
    <location>
        <begin position="204"/>
        <end position="284"/>
    </location>
</feature>
<dbReference type="Pfam" id="PF00638">
    <property type="entry name" value="Ran_BP1"/>
    <property type="match status" value="1"/>
</dbReference>
<dbReference type="InterPro" id="IPR000156">
    <property type="entry name" value="Ran_bind_dom"/>
</dbReference>
<feature type="region of interest" description="Disordered" evidence="3">
    <location>
        <begin position="1"/>
        <end position="143"/>
    </location>
</feature>
<keyword evidence="2" id="KW-0539">Nucleus</keyword>
<dbReference type="EMBL" id="JASJQH010007609">
    <property type="protein sequence ID" value="KAK9703770.1"/>
    <property type="molecule type" value="Genomic_DNA"/>
</dbReference>
<evidence type="ECO:0000313" key="6">
    <source>
        <dbReference type="Proteomes" id="UP001479436"/>
    </source>
</evidence>
<name>A0ABR2VVQ5_9FUNG</name>
<dbReference type="SMART" id="SM00160">
    <property type="entry name" value="RanBD"/>
    <property type="match status" value="1"/>
</dbReference>
<evidence type="ECO:0000256" key="2">
    <source>
        <dbReference type="ARBA" id="ARBA00023242"/>
    </source>
</evidence>
<dbReference type="InterPro" id="IPR011993">
    <property type="entry name" value="PH-like_dom_sf"/>
</dbReference>
<dbReference type="SUPFAM" id="SSF50729">
    <property type="entry name" value="PH domain-like"/>
    <property type="match status" value="1"/>
</dbReference>
<comment type="caution">
    <text evidence="5">The sequence shown here is derived from an EMBL/GenBank/DDBJ whole genome shotgun (WGS) entry which is preliminary data.</text>
</comment>
<evidence type="ECO:0000259" key="4">
    <source>
        <dbReference type="PROSITE" id="PS50196"/>
    </source>
</evidence>
<dbReference type="InterPro" id="IPR045255">
    <property type="entry name" value="RanBP1-like"/>
</dbReference>
<evidence type="ECO:0000256" key="3">
    <source>
        <dbReference type="SAM" id="MobiDB-lite"/>
    </source>
</evidence>
<protein>
    <recommendedName>
        <fullName evidence="4">RanBD1 domain-containing protein</fullName>
    </recommendedName>
</protein>
<proteinExistence type="predicted"/>
<keyword evidence="6" id="KW-1185">Reference proteome</keyword>
<dbReference type="Gene3D" id="2.30.29.30">
    <property type="entry name" value="Pleckstrin-homology domain (PH domain)/Phosphotyrosine-binding domain (PTB)"/>
    <property type="match status" value="1"/>
</dbReference>
<comment type="subcellular location">
    <subcellularLocation>
        <location evidence="1">Nucleus</location>
    </subcellularLocation>
</comment>
<dbReference type="PROSITE" id="PS50196">
    <property type="entry name" value="RANBD1"/>
    <property type="match status" value="1"/>
</dbReference>
<feature type="compositionally biased region" description="Basic and acidic residues" evidence="3">
    <location>
        <begin position="85"/>
        <end position="98"/>
    </location>
</feature>
<dbReference type="PANTHER" id="PTHR23138:SF142">
    <property type="entry name" value="RAN-BINDING PROTEIN 3B-RELATED"/>
    <property type="match status" value="1"/>
</dbReference>
<accession>A0ABR2VVQ5</accession>
<reference evidence="5 6" key="1">
    <citation type="submission" date="2023-04" db="EMBL/GenBank/DDBJ databases">
        <title>Genome of Basidiobolus ranarum AG-B5.</title>
        <authorList>
            <person name="Stajich J.E."/>
            <person name="Carter-House D."/>
            <person name="Gryganskyi A."/>
        </authorList>
    </citation>
    <scope>NUCLEOTIDE SEQUENCE [LARGE SCALE GENOMIC DNA]</scope>
    <source>
        <strain evidence="5 6">AG-B5</strain>
    </source>
</reference>
<feature type="compositionally biased region" description="Basic and acidic residues" evidence="3">
    <location>
        <begin position="116"/>
        <end position="132"/>
    </location>
</feature>
<dbReference type="Proteomes" id="UP001479436">
    <property type="component" value="Unassembled WGS sequence"/>
</dbReference>
<gene>
    <name evidence="5" type="ORF">K7432_010547</name>
</gene>
<evidence type="ECO:0000313" key="5">
    <source>
        <dbReference type="EMBL" id="KAK9703770.1"/>
    </source>
</evidence>